<reference evidence="1" key="1">
    <citation type="submission" date="2021-01" db="EMBL/GenBank/DDBJ databases">
        <title>Modified the classification status of verrucomicrobia.</title>
        <authorList>
            <person name="Feng X."/>
        </authorList>
    </citation>
    <scope>NUCLEOTIDE SEQUENCE</scope>
    <source>
        <strain evidence="1">_KCTC 22039</strain>
    </source>
</reference>
<dbReference type="AlphaFoldDB" id="A0A8J7MCK4"/>
<comment type="caution">
    <text evidence="1">The sequence shown here is derived from an EMBL/GenBank/DDBJ whole genome shotgun (WGS) entry which is preliminary data.</text>
</comment>
<dbReference type="RefSeq" id="WP_200310615.1">
    <property type="nucleotide sequence ID" value="NZ_JAENIM010000023.1"/>
</dbReference>
<accession>A0A8J7MCK4</accession>
<keyword evidence="2" id="KW-1185">Reference proteome</keyword>
<proteinExistence type="predicted"/>
<evidence type="ECO:0000313" key="2">
    <source>
        <dbReference type="Proteomes" id="UP000624703"/>
    </source>
</evidence>
<dbReference type="Proteomes" id="UP000624703">
    <property type="component" value="Unassembled WGS sequence"/>
</dbReference>
<sequence>MKNRLTIAMLAMLVGVSVAEEDKPVGSLWVTGLTAYSEVRSGSHVQLNWEVSYAQTEDIGAEITEEDVLLPVESSTMTVWAIGAGYWGGNNYVLLQCKVAGETYQLFDAKAKNFKTNGNKPLFTKEVIDGEEIHFGMQGVSNQSGNYYRWTGTDRSNPDHSFIALRNGDSFPNYTPMGNDGDVESYLKPYLDTETNTVVLGEKDVIYIAELDRRYTYEQSGNPDDKGYDMQDMVFLVSFQ</sequence>
<evidence type="ECO:0000313" key="1">
    <source>
        <dbReference type="EMBL" id="MBK1790581.1"/>
    </source>
</evidence>
<name>A0A8J7MCK4_9BACT</name>
<evidence type="ECO:0008006" key="3">
    <source>
        <dbReference type="Google" id="ProtNLM"/>
    </source>
</evidence>
<dbReference type="EMBL" id="JAENIM010000023">
    <property type="protein sequence ID" value="MBK1790581.1"/>
    <property type="molecule type" value="Genomic_DNA"/>
</dbReference>
<protein>
    <recommendedName>
        <fullName evidence="3">DUF4114 domain-containing protein</fullName>
    </recommendedName>
</protein>
<organism evidence="1 2">
    <name type="scientific">Persicirhabdus sediminis</name>
    <dbReference type="NCBI Taxonomy" id="454144"/>
    <lineage>
        <taxon>Bacteria</taxon>
        <taxon>Pseudomonadati</taxon>
        <taxon>Verrucomicrobiota</taxon>
        <taxon>Verrucomicrobiia</taxon>
        <taxon>Verrucomicrobiales</taxon>
        <taxon>Verrucomicrobiaceae</taxon>
        <taxon>Persicirhabdus</taxon>
    </lineage>
</organism>
<gene>
    <name evidence="1" type="ORF">JIN82_05350</name>
</gene>